<proteinExistence type="predicted"/>
<name>A0A6J5N365_9CAUD</name>
<protein>
    <recommendedName>
        <fullName evidence="2">Terminase-like family</fullName>
    </recommendedName>
</protein>
<evidence type="ECO:0000313" key="1">
    <source>
        <dbReference type="EMBL" id="CAB4152837.1"/>
    </source>
</evidence>
<organism evidence="1">
    <name type="scientific">uncultured Caudovirales phage</name>
    <dbReference type="NCBI Taxonomy" id="2100421"/>
    <lineage>
        <taxon>Viruses</taxon>
        <taxon>Duplodnaviria</taxon>
        <taxon>Heunggongvirae</taxon>
        <taxon>Uroviricota</taxon>
        <taxon>Caudoviricetes</taxon>
        <taxon>Peduoviridae</taxon>
        <taxon>Maltschvirus</taxon>
        <taxon>Maltschvirus maltsch</taxon>
    </lineage>
</organism>
<reference evidence="1" key="1">
    <citation type="submission" date="2020-04" db="EMBL/GenBank/DDBJ databases">
        <authorList>
            <person name="Chiriac C."/>
            <person name="Salcher M."/>
            <person name="Ghai R."/>
            <person name="Kavagutti S V."/>
        </authorList>
    </citation>
    <scope>NUCLEOTIDE SEQUENCE</scope>
</reference>
<dbReference type="EMBL" id="LR796590">
    <property type="protein sequence ID" value="CAB4152837.1"/>
    <property type="molecule type" value="Genomic_DNA"/>
</dbReference>
<accession>A0A6J5N365</accession>
<dbReference type="Gene3D" id="3.30.420.280">
    <property type="match status" value="1"/>
</dbReference>
<dbReference type="Gene3D" id="3.40.50.300">
    <property type="entry name" value="P-loop containing nucleotide triphosphate hydrolases"/>
    <property type="match status" value="1"/>
</dbReference>
<evidence type="ECO:0008006" key="2">
    <source>
        <dbReference type="Google" id="ProtNLM"/>
    </source>
</evidence>
<gene>
    <name evidence="1" type="ORF">UFOVP616_32</name>
</gene>
<dbReference type="InterPro" id="IPR027417">
    <property type="entry name" value="P-loop_NTPase"/>
</dbReference>
<sequence>MSFSLNYKPEGEVLKSYMKSDAFFRGLRGPVGSGKSVASCIEILRRALQQEPNEAGIRKTRWAIIRNTNPQLKTTTIKTWLDWFPEDVFGKFNWSPPYIHHIKKGDIDCEVIFLALDRPEDVRKLLSLELTGVFINEAREVPKSIVDACTMRVGRFPSMKDGGPTWYGVIADTNAPDDDHWWPIMAGDVPIPEHFGREESLMMVKPEGWEFYTQAGGMIANKDAENEIIGYSMNKKAENRANLTPDYYPKIITGKSKNWIRVYVLNELGSLDDGKLVYPDFDENIHVSKEPLLPAEGIPIIVGLDFGLTPAAAYCQYVRGRWLILRELVATDMGTVRFADVLRKDMAQNFPGSKFVVWGDPSGDYRAQTDETTPFQILRSAGIKARPAPTNDPSLRIGAVESVITRMVDSHGGILVDPRCTTIKRGFTGGYQYKRLNVSGSERYEERPNKNKYSHVHDALQYALCGGGESRKILVTDTSDNKSFNARQSIDVFNHRRKTPRSRFGFN</sequence>